<dbReference type="PANTHER" id="PTHR43591">
    <property type="entry name" value="METHYLTRANSFERASE"/>
    <property type="match status" value="1"/>
</dbReference>
<dbReference type="GO" id="GO:0008757">
    <property type="term" value="F:S-adenosylmethionine-dependent methyltransferase activity"/>
    <property type="evidence" value="ECO:0007669"/>
    <property type="project" value="InterPro"/>
</dbReference>
<dbReference type="PATRIC" id="fig|579138.3.peg.1308"/>
<dbReference type="eggNOG" id="COG2226">
    <property type="taxonomic scope" value="Bacteria"/>
</dbReference>
<dbReference type="KEGG" id="zmp:Zymop_1232"/>
<dbReference type="InterPro" id="IPR013216">
    <property type="entry name" value="Methyltransf_11"/>
</dbReference>
<evidence type="ECO:0000313" key="2">
    <source>
        <dbReference type="EMBL" id="AEI38126.1"/>
    </source>
</evidence>
<evidence type="ECO:0000313" key="3">
    <source>
        <dbReference type="Proteomes" id="UP000000491"/>
    </source>
</evidence>
<name>F8EUA5_ZYMMT</name>
<proteinExistence type="predicted"/>
<accession>F8EUA5</accession>
<reference evidence="2 3" key="1">
    <citation type="journal article" date="2011" name="J. Bacteriol.">
        <title>Genome sequence of the ethanol-producing Zymomonas mobilis subsp. pomaceae lectotype strain ATCC 29192.</title>
        <authorList>
            <person name="Kouvelis V.N."/>
            <person name="Davenport K.W."/>
            <person name="Brettin T.S."/>
            <person name="Bruce D."/>
            <person name="Detter C."/>
            <person name="Han C.S."/>
            <person name="Nolan M."/>
            <person name="Tapia R."/>
            <person name="Damoulaki A."/>
            <person name="Kyrpides N.C."/>
            <person name="Typas M.A."/>
            <person name="Pappas K.M."/>
        </authorList>
    </citation>
    <scope>NUCLEOTIDE SEQUENCE [LARGE SCALE GENOMIC DNA]</scope>
    <source>
        <strain evidence="3">ATCC 29192 / DSM 22645 / JCM 10191 / CCUG 17912 / NBRC 13757 / NCIMB 11200 / NRRL B-4491 / Barker I</strain>
    </source>
</reference>
<dbReference type="RefSeq" id="WP_013934521.1">
    <property type="nucleotide sequence ID" value="NC_015709.1"/>
</dbReference>
<feature type="domain" description="Methyltransferase type 11" evidence="1">
    <location>
        <begin position="48"/>
        <end position="144"/>
    </location>
</feature>
<dbReference type="Proteomes" id="UP000000491">
    <property type="component" value="Chromosome"/>
</dbReference>
<sequence length="254" mass="28537">MTNRNDDFTAYHYTPRATDYVLSSVHSEGADLDEVEQSIKGKGYRRVLDLGCGGGHVSYRIAPYVDQVVACDITASMLNAVASQAIERKLPNIMVKQASAEKLPFDSAFFDAIVCRFSAHHWGNMEAGLREARRVLHLEGIALFIDSVAPSYPLYNTYLQAIELLRDVSHVRNYTLPEWIAALSRAGFSVQKLTPRRLRMVFQDWVNRTHCLPEHQLAIRSLQLTAAEDVQRYFALEKEGSFLLDTLTISATAA</sequence>
<dbReference type="CDD" id="cd02440">
    <property type="entry name" value="AdoMet_MTases"/>
    <property type="match status" value="1"/>
</dbReference>
<dbReference type="Pfam" id="PF08241">
    <property type="entry name" value="Methyltransf_11"/>
    <property type="match status" value="1"/>
</dbReference>
<organism evidence="2 3">
    <name type="scientific">Zymomonas mobilis subsp. pomaceae (strain ATCC 29192 / DSM 22645 / JCM 10191 / CCUG 17912 / NBRC 13757 / NCIMB 11200 / NRRL B-4491 / Barker I)</name>
    <dbReference type="NCBI Taxonomy" id="579138"/>
    <lineage>
        <taxon>Bacteria</taxon>
        <taxon>Pseudomonadati</taxon>
        <taxon>Pseudomonadota</taxon>
        <taxon>Alphaproteobacteria</taxon>
        <taxon>Sphingomonadales</taxon>
        <taxon>Zymomonadaceae</taxon>
        <taxon>Zymomonas</taxon>
    </lineage>
</organism>
<keyword evidence="2" id="KW-0808">Transferase</keyword>
<dbReference type="HOGENOM" id="CLU_037990_10_0_5"/>
<protein>
    <submittedName>
        <fullName evidence="2">Methyltransferase type 11</fullName>
    </submittedName>
</protein>
<dbReference type="GO" id="GO:0032259">
    <property type="term" value="P:methylation"/>
    <property type="evidence" value="ECO:0007669"/>
    <property type="project" value="UniProtKB-KW"/>
</dbReference>
<dbReference type="EMBL" id="CP002865">
    <property type="protein sequence ID" value="AEI38126.1"/>
    <property type="molecule type" value="Genomic_DNA"/>
</dbReference>
<dbReference type="Gene3D" id="3.40.50.150">
    <property type="entry name" value="Vaccinia Virus protein VP39"/>
    <property type="match status" value="1"/>
</dbReference>
<gene>
    <name evidence="2" type="ordered locus">Zymop_1232</name>
</gene>
<keyword evidence="2" id="KW-0489">Methyltransferase</keyword>
<evidence type="ECO:0000259" key="1">
    <source>
        <dbReference type="Pfam" id="PF08241"/>
    </source>
</evidence>
<dbReference type="SUPFAM" id="SSF53335">
    <property type="entry name" value="S-adenosyl-L-methionine-dependent methyltransferases"/>
    <property type="match status" value="1"/>
</dbReference>
<dbReference type="InterPro" id="IPR029063">
    <property type="entry name" value="SAM-dependent_MTases_sf"/>
</dbReference>
<dbReference type="AlphaFoldDB" id="F8EUA5"/>